<dbReference type="Gene3D" id="2.160.20.120">
    <property type="match status" value="1"/>
</dbReference>
<name>A0A918P680_9NEIS</name>
<protein>
    <submittedName>
        <fullName evidence="2">DUF2807 domain-containing protein</fullName>
    </submittedName>
</protein>
<dbReference type="Pfam" id="PF10988">
    <property type="entry name" value="DUF2807"/>
    <property type="match status" value="1"/>
</dbReference>
<accession>A0A918P680</accession>
<proteinExistence type="predicted"/>
<dbReference type="InterPro" id="IPR021255">
    <property type="entry name" value="DUF2807"/>
</dbReference>
<evidence type="ECO:0000313" key="3">
    <source>
        <dbReference type="Proteomes" id="UP000645257"/>
    </source>
</evidence>
<keyword evidence="3" id="KW-1185">Reference proteome</keyword>
<organism evidence="2 3">
    <name type="scientific">Paludibacterium paludis</name>
    <dbReference type="NCBI Taxonomy" id="1225769"/>
    <lineage>
        <taxon>Bacteria</taxon>
        <taxon>Pseudomonadati</taxon>
        <taxon>Pseudomonadota</taxon>
        <taxon>Betaproteobacteria</taxon>
        <taxon>Neisseriales</taxon>
        <taxon>Chromobacteriaceae</taxon>
        <taxon>Paludibacterium</taxon>
    </lineage>
</organism>
<comment type="caution">
    <text evidence="2">The sequence shown here is derived from an EMBL/GenBank/DDBJ whole genome shotgun (WGS) entry which is preliminary data.</text>
</comment>
<dbReference type="Proteomes" id="UP000645257">
    <property type="component" value="Unassembled WGS sequence"/>
</dbReference>
<dbReference type="RefSeq" id="WP_189536317.1">
    <property type="nucleotide sequence ID" value="NZ_BMYX01000023.1"/>
</dbReference>
<reference evidence="2" key="1">
    <citation type="journal article" date="2014" name="Int. J. Syst. Evol. Microbiol.">
        <title>Complete genome sequence of Corynebacterium casei LMG S-19264T (=DSM 44701T), isolated from a smear-ripened cheese.</title>
        <authorList>
            <consortium name="US DOE Joint Genome Institute (JGI-PGF)"/>
            <person name="Walter F."/>
            <person name="Albersmeier A."/>
            <person name="Kalinowski J."/>
            <person name="Ruckert C."/>
        </authorList>
    </citation>
    <scope>NUCLEOTIDE SEQUENCE</scope>
    <source>
        <strain evidence="2">KCTC 32182</strain>
    </source>
</reference>
<dbReference type="AlphaFoldDB" id="A0A918P680"/>
<reference evidence="2" key="2">
    <citation type="submission" date="2020-09" db="EMBL/GenBank/DDBJ databases">
        <authorList>
            <person name="Sun Q."/>
            <person name="Kim S."/>
        </authorList>
    </citation>
    <scope>NUCLEOTIDE SEQUENCE</scope>
    <source>
        <strain evidence="2">KCTC 32182</strain>
    </source>
</reference>
<sequence length="293" mass="29673">MRIQGFVSLAGIVLALMVVPGTSAAWGVREGFDRVVSMLAPPVKGSGAEKEEPRSLSSFSSVTVDGAFLVDYHPAAETAVRVRAQQNILPLVSSRVVNGELKLSFSRPVKPAGPVRVSVTAPSLSAVTLNGSGMFSGSGMKAPALALSAKGSGTLRVSGAFERLDARLSGSGAVDVSGSRAEQCVFSVTGSGSLKADALTGRRLRAEVLGSGSIRAAGRVDSVSGLLGGSGSLQLRDMQTNEASIDVTGSGSARVQATRSARIGVAGSGSVVVAGGPARRETQRTGSGSIQFE</sequence>
<evidence type="ECO:0000259" key="1">
    <source>
        <dbReference type="Pfam" id="PF10988"/>
    </source>
</evidence>
<dbReference type="EMBL" id="BMYX01000023">
    <property type="protein sequence ID" value="GGY26614.1"/>
    <property type="molecule type" value="Genomic_DNA"/>
</dbReference>
<evidence type="ECO:0000313" key="2">
    <source>
        <dbReference type="EMBL" id="GGY26614.1"/>
    </source>
</evidence>
<feature type="domain" description="Putative auto-transporter adhesin head GIN" evidence="1">
    <location>
        <begin position="59"/>
        <end position="216"/>
    </location>
</feature>
<dbReference type="PANTHER" id="PTHR39200">
    <property type="entry name" value="HYPOTHETICAL EXPORTED PROTEIN"/>
    <property type="match status" value="1"/>
</dbReference>
<gene>
    <name evidence="2" type="ORF">GCM10011289_32710</name>
</gene>
<dbReference type="PANTHER" id="PTHR39200:SF1">
    <property type="entry name" value="AUTO-TRANSPORTER ADHESIN HEAD GIN DOMAIN-CONTAINING PROTEIN-RELATED"/>
    <property type="match status" value="1"/>
</dbReference>